<sequence>MHDDPQVGSRSSGRPTSERGLRSRDHLRGQTGADRRGSEQARGCSDGAEDLLGGAASADATRPCRRTRATPCRRSTRRKCRQLDDILRAATWPNVIPGPPPDSRCSWRPGRRLLGAEFRRQGPGCREPGTYPSVAGFAAGSVNARERVLRKPTPLFDASYGTIRLLGLLAMLYGPDLPPPTCAKAVLRRIGW</sequence>
<name>A0A5J5K846_9ACTN</name>
<feature type="compositionally biased region" description="Basic and acidic residues" evidence="1">
    <location>
        <begin position="16"/>
        <end position="39"/>
    </location>
</feature>
<dbReference type="EMBL" id="VYTZ01000002">
    <property type="protein sequence ID" value="KAA9380935.1"/>
    <property type="molecule type" value="Genomic_DNA"/>
</dbReference>
<proteinExistence type="predicted"/>
<protein>
    <submittedName>
        <fullName evidence="2">Uncharacterized protein</fullName>
    </submittedName>
</protein>
<gene>
    <name evidence="2" type="ORF">F5972_07580</name>
</gene>
<dbReference type="Proteomes" id="UP000327011">
    <property type="component" value="Unassembled WGS sequence"/>
</dbReference>
<dbReference type="AlphaFoldDB" id="A0A5J5K846"/>
<comment type="caution">
    <text evidence="2">The sequence shown here is derived from an EMBL/GenBank/DDBJ whole genome shotgun (WGS) entry which is preliminary data.</text>
</comment>
<evidence type="ECO:0000256" key="1">
    <source>
        <dbReference type="SAM" id="MobiDB-lite"/>
    </source>
</evidence>
<keyword evidence="3" id="KW-1185">Reference proteome</keyword>
<accession>A0A5J5K846</accession>
<organism evidence="2 3">
    <name type="scientific">Microbispora cellulosiformans</name>
    <dbReference type="NCBI Taxonomy" id="2614688"/>
    <lineage>
        <taxon>Bacteria</taxon>
        <taxon>Bacillati</taxon>
        <taxon>Actinomycetota</taxon>
        <taxon>Actinomycetes</taxon>
        <taxon>Streptosporangiales</taxon>
        <taxon>Streptosporangiaceae</taxon>
        <taxon>Microbispora</taxon>
    </lineage>
</organism>
<evidence type="ECO:0000313" key="2">
    <source>
        <dbReference type="EMBL" id="KAA9380935.1"/>
    </source>
</evidence>
<evidence type="ECO:0000313" key="3">
    <source>
        <dbReference type="Proteomes" id="UP000327011"/>
    </source>
</evidence>
<feature type="region of interest" description="Disordered" evidence="1">
    <location>
        <begin position="1"/>
        <end position="77"/>
    </location>
</feature>
<reference evidence="2 3" key="1">
    <citation type="submission" date="2019-09" db="EMBL/GenBank/DDBJ databases">
        <title>Screening of Novel Bioactive Compounds from Soil-Associated.</title>
        <authorList>
            <person name="Gong X."/>
        </authorList>
    </citation>
    <scope>NUCLEOTIDE SEQUENCE [LARGE SCALE GENOMIC DNA]</scope>
    <source>
        <strain evidence="2 3">Gxj-6</strain>
    </source>
</reference>